<feature type="transmembrane region" description="Helical" evidence="5">
    <location>
        <begin position="62"/>
        <end position="83"/>
    </location>
</feature>
<feature type="transmembrane region" description="Helical" evidence="5">
    <location>
        <begin position="117"/>
        <end position="138"/>
    </location>
</feature>
<comment type="caution">
    <text evidence="7">The sequence shown here is derived from an EMBL/GenBank/DDBJ whole genome shotgun (WGS) entry which is preliminary data.</text>
</comment>
<evidence type="ECO:0000256" key="2">
    <source>
        <dbReference type="ARBA" id="ARBA00022692"/>
    </source>
</evidence>
<proteinExistence type="predicted"/>
<evidence type="ECO:0000256" key="3">
    <source>
        <dbReference type="ARBA" id="ARBA00022989"/>
    </source>
</evidence>
<evidence type="ECO:0000313" key="8">
    <source>
        <dbReference type="Proteomes" id="UP001596122"/>
    </source>
</evidence>
<evidence type="ECO:0000313" key="7">
    <source>
        <dbReference type="EMBL" id="MFC5379831.1"/>
    </source>
</evidence>
<sequence>MSTAPGVGPPDLAGARPRVPHRRQVVVLSAAQVAIGVGVAVGIAAGSLLAQDVAGSTSLAGLLQTAAVLGAALLAVPLARLAARRGRRTALVAGLGLAVAGALGTVGAAVIGSFALLLPAAGLFGAGTAVGLQARFAATDGVVAESRGRALSTVVWATTVGAVAGPNLAGPAGALDRGLGLPAYSGAYVLSAVAFAAAAGVLAVGLPRHRPGEEVLAAPRDGAGDRVGDRSGSSTVAVLRAVWHVPEARLGVVAVAAAHAVMVGVMVMTPVHLGGHGASLQVVGFVISGHIAGMYAASPLFGWLADRAGPRAGIGTGLALLVAALVVAGGGGAVGDGPLGHGAVGAGLVLLSLGWSSCLVAGSAALARAFDGDDPRARTLQGASDLVMGVAGAGAGAVSGPVLALLGYPGLVVVAAAPLAAVAVLLARRPGAPDLAPYSAAP</sequence>
<dbReference type="EMBL" id="JBHSLD010000004">
    <property type="protein sequence ID" value="MFC5379831.1"/>
    <property type="molecule type" value="Genomic_DNA"/>
</dbReference>
<name>A0ABW0GL50_9MICO</name>
<organism evidence="7 8">
    <name type="scientific">Aquipuribacter nitratireducens</name>
    <dbReference type="NCBI Taxonomy" id="650104"/>
    <lineage>
        <taxon>Bacteria</taxon>
        <taxon>Bacillati</taxon>
        <taxon>Actinomycetota</taxon>
        <taxon>Actinomycetes</taxon>
        <taxon>Micrococcales</taxon>
        <taxon>Intrasporangiaceae</taxon>
        <taxon>Aquipuribacter</taxon>
    </lineage>
</organism>
<feature type="transmembrane region" description="Helical" evidence="5">
    <location>
        <begin position="312"/>
        <end position="334"/>
    </location>
</feature>
<protein>
    <submittedName>
        <fullName evidence="7">MFS transporter</fullName>
    </submittedName>
</protein>
<keyword evidence="3 5" id="KW-1133">Transmembrane helix</keyword>
<dbReference type="PANTHER" id="PTHR23534:SF1">
    <property type="entry name" value="MAJOR FACILITATOR SUPERFAMILY PROTEIN"/>
    <property type="match status" value="1"/>
</dbReference>
<feature type="transmembrane region" description="Helical" evidence="5">
    <location>
        <begin position="250"/>
        <end position="271"/>
    </location>
</feature>
<evidence type="ECO:0000256" key="4">
    <source>
        <dbReference type="ARBA" id="ARBA00023136"/>
    </source>
</evidence>
<feature type="transmembrane region" description="Helical" evidence="5">
    <location>
        <begin position="346"/>
        <end position="370"/>
    </location>
</feature>
<feature type="transmembrane region" description="Helical" evidence="5">
    <location>
        <begin position="90"/>
        <end position="111"/>
    </location>
</feature>
<evidence type="ECO:0000256" key="1">
    <source>
        <dbReference type="ARBA" id="ARBA00004651"/>
    </source>
</evidence>
<reference evidence="8" key="1">
    <citation type="journal article" date="2019" name="Int. J. Syst. Evol. Microbiol.">
        <title>The Global Catalogue of Microorganisms (GCM) 10K type strain sequencing project: providing services to taxonomists for standard genome sequencing and annotation.</title>
        <authorList>
            <consortium name="The Broad Institute Genomics Platform"/>
            <consortium name="The Broad Institute Genome Sequencing Center for Infectious Disease"/>
            <person name="Wu L."/>
            <person name="Ma J."/>
        </authorList>
    </citation>
    <scope>NUCLEOTIDE SEQUENCE [LARGE SCALE GENOMIC DNA]</scope>
    <source>
        <strain evidence="8">CCUG 43114</strain>
    </source>
</reference>
<keyword evidence="4 5" id="KW-0472">Membrane</keyword>
<dbReference type="Gene3D" id="1.20.1250.20">
    <property type="entry name" value="MFS general substrate transporter like domains"/>
    <property type="match status" value="1"/>
</dbReference>
<dbReference type="InterPro" id="IPR020846">
    <property type="entry name" value="MFS_dom"/>
</dbReference>
<accession>A0ABW0GL50</accession>
<gene>
    <name evidence="7" type="ORF">ACFPJ6_03400</name>
</gene>
<keyword evidence="2 5" id="KW-0812">Transmembrane</keyword>
<keyword evidence="8" id="KW-1185">Reference proteome</keyword>
<dbReference type="Pfam" id="PF07690">
    <property type="entry name" value="MFS_1"/>
    <property type="match status" value="1"/>
</dbReference>
<feature type="transmembrane region" description="Helical" evidence="5">
    <location>
        <begin position="150"/>
        <end position="169"/>
    </location>
</feature>
<feature type="domain" description="Major facilitator superfamily (MFS) profile" evidence="6">
    <location>
        <begin position="24"/>
        <end position="433"/>
    </location>
</feature>
<feature type="transmembrane region" description="Helical" evidence="5">
    <location>
        <begin position="25"/>
        <end position="50"/>
    </location>
</feature>
<evidence type="ECO:0000256" key="5">
    <source>
        <dbReference type="SAM" id="Phobius"/>
    </source>
</evidence>
<feature type="transmembrane region" description="Helical" evidence="5">
    <location>
        <begin position="382"/>
        <end position="400"/>
    </location>
</feature>
<dbReference type="Proteomes" id="UP001596122">
    <property type="component" value="Unassembled WGS sequence"/>
</dbReference>
<dbReference type="SUPFAM" id="SSF103473">
    <property type="entry name" value="MFS general substrate transporter"/>
    <property type="match status" value="1"/>
</dbReference>
<feature type="transmembrane region" description="Helical" evidence="5">
    <location>
        <begin position="181"/>
        <end position="206"/>
    </location>
</feature>
<dbReference type="PANTHER" id="PTHR23534">
    <property type="entry name" value="MFS PERMEASE"/>
    <property type="match status" value="1"/>
</dbReference>
<dbReference type="InterPro" id="IPR036259">
    <property type="entry name" value="MFS_trans_sf"/>
</dbReference>
<comment type="subcellular location">
    <subcellularLocation>
        <location evidence="1">Cell membrane</location>
        <topology evidence="1">Multi-pass membrane protein</topology>
    </subcellularLocation>
</comment>
<dbReference type="RefSeq" id="WP_340269056.1">
    <property type="nucleotide sequence ID" value="NZ_JBBEOG010000003.1"/>
</dbReference>
<dbReference type="PROSITE" id="PS50850">
    <property type="entry name" value="MFS"/>
    <property type="match status" value="1"/>
</dbReference>
<evidence type="ECO:0000259" key="6">
    <source>
        <dbReference type="PROSITE" id="PS50850"/>
    </source>
</evidence>
<feature type="transmembrane region" description="Helical" evidence="5">
    <location>
        <begin position="283"/>
        <end position="305"/>
    </location>
</feature>
<dbReference type="InterPro" id="IPR011701">
    <property type="entry name" value="MFS"/>
</dbReference>